<feature type="domain" description="Cryptochrome/DNA photolyase FAD-binding" evidence="4">
    <location>
        <begin position="68"/>
        <end position="222"/>
    </location>
</feature>
<comment type="caution">
    <text evidence="5">The sequence shown here is derived from an EMBL/GenBank/DDBJ whole genome shotgun (WGS) entry which is preliminary data.</text>
</comment>
<gene>
    <name evidence="5" type="ORF">GCM10023331_08930</name>
</gene>
<dbReference type="Proteomes" id="UP001500298">
    <property type="component" value="Unassembled WGS sequence"/>
</dbReference>
<evidence type="ECO:0000259" key="4">
    <source>
        <dbReference type="Pfam" id="PF03441"/>
    </source>
</evidence>
<evidence type="ECO:0000256" key="2">
    <source>
        <dbReference type="ARBA" id="ARBA00022630"/>
    </source>
</evidence>
<reference evidence="6" key="1">
    <citation type="journal article" date="2019" name="Int. J. Syst. Evol. Microbiol.">
        <title>The Global Catalogue of Microorganisms (GCM) 10K type strain sequencing project: providing services to taxonomists for standard genome sequencing and annotation.</title>
        <authorList>
            <consortium name="The Broad Institute Genomics Platform"/>
            <consortium name="The Broad Institute Genome Sequencing Center for Infectious Disease"/>
            <person name="Wu L."/>
            <person name="Ma J."/>
        </authorList>
    </citation>
    <scope>NUCLEOTIDE SEQUENCE [LARGE SCALE GENOMIC DNA]</scope>
    <source>
        <strain evidence="6">JCM 18326</strain>
    </source>
</reference>
<dbReference type="InterPro" id="IPR005101">
    <property type="entry name" value="Cryptochr/Photolyase_FAD-bd"/>
</dbReference>
<name>A0ABP9D3Q1_9BACT</name>
<evidence type="ECO:0000313" key="5">
    <source>
        <dbReference type="EMBL" id="GAA4826503.1"/>
    </source>
</evidence>
<dbReference type="EMBL" id="BAABJX010000017">
    <property type="protein sequence ID" value="GAA4826503.1"/>
    <property type="molecule type" value="Genomic_DNA"/>
</dbReference>
<keyword evidence="3" id="KW-0274">FAD</keyword>
<protein>
    <recommendedName>
        <fullName evidence="4">Cryptochrome/DNA photolyase FAD-binding domain-containing protein</fullName>
    </recommendedName>
</protein>
<dbReference type="InterPro" id="IPR036134">
    <property type="entry name" value="Crypto/Photolyase_FAD-like_sf"/>
</dbReference>
<evidence type="ECO:0000313" key="6">
    <source>
        <dbReference type="Proteomes" id="UP001500298"/>
    </source>
</evidence>
<sequence length="368" mass="42913">MFTTTLDEIIEQVALISPFSYGKTRNYLDGDVTRLSPYISRGVISTRYVLDTLVQKGISPLKVERLTQELCWRDYWQQVWLAKGDSIDTDLKKEQEEVEHWEMPTAIIEANTGIEVIDQGIEDFYRTGYLHNHLRMYIAAITCNQGKSHWKIPAQWMYYHLLDGDWASNALSWQWVAGSNSNKKYIANQDNINKHSKHQQKGTFLDVSYEQLATLTTPDILKATMIPNLQTPLPEVSPIKVSSSQPILIYNWYNIDPFWEKDLDANRILLLEPSHFDKYPISQQSMDFLLGLSENIEGIQVFVGEFDALMSAYPDCEIHYKEHPTNNHYKGIQHPRDWISSVEGYYPSFFGFWKKVKKELKSRYRGMY</sequence>
<dbReference type="SUPFAM" id="SSF48173">
    <property type="entry name" value="Cryptochrome/photolyase FAD-binding domain"/>
    <property type="match status" value="1"/>
</dbReference>
<dbReference type="RefSeq" id="WP_345369545.1">
    <property type="nucleotide sequence ID" value="NZ_BAABJX010000017.1"/>
</dbReference>
<proteinExistence type="predicted"/>
<dbReference type="InterPro" id="IPR002081">
    <property type="entry name" value="Cryptochrome/DNA_photolyase_1"/>
</dbReference>
<evidence type="ECO:0000256" key="3">
    <source>
        <dbReference type="ARBA" id="ARBA00022827"/>
    </source>
</evidence>
<dbReference type="PANTHER" id="PTHR11455:SF18">
    <property type="entry name" value="SI:CH1073-390K14.1"/>
    <property type="match status" value="1"/>
</dbReference>
<keyword evidence="6" id="KW-1185">Reference proteome</keyword>
<keyword evidence="2" id="KW-0285">Flavoprotein</keyword>
<evidence type="ECO:0000256" key="1">
    <source>
        <dbReference type="ARBA" id="ARBA00001974"/>
    </source>
</evidence>
<comment type="cofactor">
    <cofactor evidence="1">
        <name>FAD</name>
        <dbReference type="ChEBI" id="CHEBI:57692"/>
    </cofactor>
</comment>
<dbReference type="Gene3D" id="1.10.579.10">
    <property type="entry name" value="DNA Cyclobutane Dipyrimidine Photolyase, subunit A, domain 3"/>
    <property type="match status" value="1"/>
</dbReference>
<dbReference type="PANTHER" id="PTHR11455">
    <property type="entry name" value="CRYPTOCHROME"/>
    <property type="match status" value="1"/>
</dbReference>
<dbReference type="Gene3D" id="1.25.40.80">
    <property type="match status" value="1"/>
</dbReference>
<dbReference type="Pfam" id="PF03441">
    <property type="entry name" value="FAD_binding_7"/>
    <property type="match status" value="1"/>
</dbReference>
<accession>A0ABP9D3Q1</accession>
<organism evidence="5 6">
    <name type="scientific">Algivirga pacifica</name>
    <dbReference type="NCBI Taxonomy" id="1162670"/>
    <lineage>
        <taxon>Bacteria</taxon>
        <taxon>Pseudomonadati</taxon>
        <taxon>Bacteroidota</taxon>
        <taxon>Cytophagia</taxon>
        <taxon>Cytophagales</taxon>
        <taxon>Flammeovirgaceae</taxon>
        <taxon>Algivirga</taxon>
    </lineage>
</organism>